<dbReference type="OrthoDB" id="3029318at2759"/>
<keyword evidence="3" id="KW-1185">Reference proteome</keyword>
<accession>A0A8H5GIS9</accession>
<sequence>MLSLTRLGLVTYLPQYQEPPIVVSEVQYETQTMTVTETRQVPPPANTRQVAFPTPEVVASYSTTFIPRTTAVEIITEEEEEEEEYVPVARPRATRRPPVGAGGGGWFGGW</sequence>
<comment type="caution">
    <text evidence="2">The sequence shown here is derived from an EMBL/GenBank/DDBJ whole genome shotgun (WGS) entry which is preliminary data.</text>
</comment>
<evidence type="ECO:0000313" key="3">
    <source>
        <dbReference type="Proteomes" id="UP000559256"/>
    </source>
</evidence>
<organism evidence="2 3">
    <name type="scientific">Tetrapyrgos nigripes</name>
    <dbReference type="NCBI Taxonomy" id="182062"/>
    <lineage>
        <taxon>Eukaryota</taxon>
        <taxon>Fungi</taxon>
        <taxon>Dikarya</taxon>
        <taxon>Basidiomycota</taxon>
        <taxon>Agaricomycotina</taxon>
        <taxon>Agaricomycetes</taxon>
        <taxon>Agaricomycetidae</taxon>
        <taxon>Agaricales</taxon>
        <taxon>Marasmiineae</taxon>
        <taxon>Marasmiaceae</taxon>
        <taxon>Tetrapyrgos</taxon>
    </lineage>
</organism>
<dbReference type="EMBL" id="JAACJM010000026">
    <property type="protein sequence ID" value="KAF5365682.1"/>
    <property type="molecule type" value="Genomic_DNA"/>
</dbReference>
<feature type="compositionally biased region" description="Gly residues" evidence="1">
    <location>
        <begin position="100"/>
        <end position="110"/>
    </location>
</feature>
<evidence type="ECO:0000313" key="2">
    <source>
        <dbReference type="EMBL" id="KAF5365682.1"/>
    </source>
</evidence>
<gene>
    <name evidence="2" type="ORF">D9758_003338</name>
</gene>
<reference evidence="2 3" key="1">
    <citation type="journal article" date="2020" name="ISME J.">
        <title>Uncovering the hidden diversity of litter-decomposition mechanisms in mushroom-forming fungi.</title>
        <authorList>
            <person name="Floudas D."/>
            <person name="Bentzer J."/>
            <person name="Ahren D."/>
            <person name="Johansson T."/>
            <person name="Persson P."/>
            <person name="Tunlid A."/>
        </authorList>
    </citation>
    <scope>NUCLEOTIDE SEQUENCE [LARGE SCALE GENOMIC DNA]</scope>
    <source>
        <strain evidence="2 3">CBS 291.85</strain>
    </source>
</reference>
<proteinExistence type="predicted"/>
<dbReference type="Proteomes" id="UP000559256">
    <property type="component" value="Unassembled WGS sequence"/>
</dbReference>
<protein>
    <submittedName>
        <fullName evidence="2">Uncharacterized protein</fullName>
    </submittedName>
</protein>
<evidence type="ECO:0000256" key="1">
    <source>
        <dbReference type="SAM" id="MobiDB-lite"/>
    </source>
</evidence>
<feature type="region of interest" description="Disordered" evidence="1">
    <location>
        <begin position="77"/>
        <end position="110"/>
    </location>
</feature>
<feature type="compositionally biased region" description="Low complexity" evidence="1">
    <location>
        <begin position="86"/>
        <end position="99"/>
    </location>
</feature>
<name>A0A8H5GIS9_9AGAR</name>
<dbReference type="AlphaFoldDB" id="A0A8H5GIS9"/>